<name>A0A7G6WY85_9ACTN</name>
<evidence type="ECO:0000313" key="4">
    <source>
        <dbReference type="Proteomes" id="UP000515563"/>
    </source>
</evidence>
<dbReference type="GO" id="GO:0006352">
    <property type="term" value="P:DNA-templated transcription initiation"/>
    <property type="evidence" value="ECO:0007669"/>
    <property type="project" value="InterPro"/>
</dbReference>
<gene>
    <name evidence="3" type="ORF">F1D05_14810</name>
</gene>
<evidence type="ECO:0000256" key="1">
    <source>
        <dbReference type="SAM" id="MobiDB-lite"/>
    </source>
</evidence>
<feature type="region of interest" description="Disordered" evidence="1">
    <location>
        <begin position="59"/>
        <end position="95"/>
    </location>
</feature>
<dbReference type="RefSeq" id="WP_281388947.1">
    <property type="nucleotide sequence ID" value="NZ_CP043661.1"/>
</dbReference>
<evidence type="ECO:0000313" key="3">
    <source>
        <dbReference type="EMBL" id="QNE18950.1"/>
    </source>
</evidence>
<dbReference type="SUPFAM" id="SSF88946">
    <property type="entry name" value="Sigma2 domain of RNA polymerase sigma factors"/>
    <property type="match status" value="1"/>
</dbReference>
<keyword evidence="4" id="KW-1185">Reference proteome</keyword>
<sequence>MAIDRDQEFSTYVAAHRGRMVRIARLLTTGDAHWAEDLVQTALTKLYLKWHRVSPELGPPAGPTISRRLRRRHSPSPAARHRRGVETVGVGQWLR</sequence>
<dbReference type="Proteomes" id="UP000515563">
    <property type="component" value="Chromosome"/>
</dbReference>
<organism evidence="3 4">
    <name type="scientific">Kribbella qitaiheensis</name>
    <dbReference type="NCBI Taxonomy" id="1544730"/>
    <lineage>
        <taxon>Bacteria</taxon>
        <taxon>Bacillati</taxon>
        <taxon>Actinomycetota</taxon>
        <taxon>Actinomycetes</taxon>
        <taxon>Propionibacteriales</taxon>
        <taxon>Kribbellaceae</taxon>
        <taxon>Kribbella</taxon>
    </lineage>
</organism>
<dbReference type="Pfam" id="PF04542">
    <property type="entry name" value="Sigma70_r2"/>
    <property type="match status" value="1"/>
</dbReference>
<feature type="compositionally biased region" description="Basic residues" evidence="1">
    <location>
        <begin position="67"/>
        <end position="83"/>
    </location>
</feature>
<protein>
    <recommendedName>
        <fullName evidence="2">RNA polymerase sigma-70 region 2 domain-containing protein</fullName>
    </recommendedName>
</protein>
<dbReference type="Gene3D" id="1.10.1740.10">
    <property type="match status" value="1"/>
</dbReference>
<proteinExistence type="predicted"/>
<dbReference type="KEGG" id="kqi:F1D05_14810"/>
<accession>A0A7G6WY85</accession>
<feature type="domain" description="RNA polymerase sigma-70 region 2" evidence="2">
    <location>
        <begin position="13"/>
        <end position="71"/>
    </location>
</feature>
<reference evidence="4" key="1">
    <citation type="submission" date="2019-09" db="EMBL/GenBank/DDBJ databases">
        <title>Antimicrobial potential of Antarctic Bacteria.</title>
        <authorList>
            <person name="Benaud N."/>
            <person name="Edwards R.J."/>
            <person name="Ferrari B.C."/>
        </authorList>
    </citation>
    <scope>NUCLEOTIDE SEQUENCE [LARGE SCALE GENOMIC DNA]</scope>
    <source>
        <strain evidence="4">SPB151</strain>
    </source>
</reference>
<dbReference type="GO" id="GO:0003700">
    <property type="term" value="F:DNA-binding transcription factor activity"/>
    <property type="evidence" value="ECO:0007669"/>
    <property type="project" value="InterPro"/>
</dbReference>
<dbReference type="EMBL" id="CP043661">
    <property type="protein sequence ID" value="QNE18950.1"/>
    <property type="molecule type" value="Genomic_DNA"/>
</dbReference>
<dbReference type="InterPro" id="IPR007627">
    <property type="entry name" value="RNA_pol_sigma70_r2"/>
</dbReference>
<dbReference type="AlphaFoldDB" id="A0A7G6WY85"/>
<reference evidence="3 4" key="2">
    <citation type="journal article" date="2020" name="Microbiol. Resour. Announc.">
        <title>Antarctic desert soil bacteria exhibit high novel natural product potential, evaluated through long-read genome sequencing and comparative genomics.</title>
        <authorList>
            <person name="Benaud N."/>
            <person name="Edwards R.J."/>
            <person name="Amos T.G."/>
            <person name="D'Agostino P.M."/>
            <person name="Gutierrez-Chavez C."/>
            <person name="Montgomery K."/>
            <person name="Nicetic I."/>
            <person name="Ferrari B.C."/>
        </authorList>
    </citation>
    <scope>NUCLEOTIDE SEQUENCE [LARGE SCALE GENOMIC DNA]</scope>
    <source>
        <strain evidence="3 4">SPB151</strain>
    </source>
</reference>
<evidence type="ECO:0000259" key="2">
    <source>
        <dbReference type="Pfam" id="PF04542"/>
    </source>
</evidence>
<dbReference type="InterPro" id="IPR013325">
    <property type="entry name" value="RNA_pol_sigma_r2"/>
</dbReference>